<evidence type="ECO:0000313" key="2">
    <source>
        <dbReference type="Proteomes" id="UP001055879"/>
    </source>
</evidence>
<accession>A0ACB9EFR6</accession>
<comment type="caution">
    <text evidence="1">The sequence shown here is derived from an EMBL/GenBank/DDBJ whole genome shotgun (WGS) entry which is preliminary data.</text>
</comment>
<proteinExistence type="predicted"/>
<reference evidence="2" key="1">
    <citation type="journal article" date="2022" name="Mol. Ecol. Resour.">
        <title>The genomes of chicory, endive, great burdock and yacon provide insights into Asteraceae palaeo-polyploidization history and plant inulin production.</title>
        <authorList>
            <person name="Fan W."/>
            <person name="Wang S."/>
            <person name="Wang H."/>
            <person name="Wang A."/>
            <person name="Jiang F."/>
            <person name="Liu H."/>
            <person name="Zhao H."/>
            <person name="Xu D."/>
            <person name="Zhang Y."/>
        </authorList>
    </citation>
    <scope>NUCLEOTIDE SEQUENCE [LARGE SCALE GENOMIC DNA]</scope>
    <source>
        <strain evidence="2">cv. Niubang</strain>
    </source>
</reference>
<organism evidence="1 2">
    <name type="scientific">Arctium lappa</name>
    <name type="common">Greater burdock</name>
    <name type="synonym">Lappa major</name>
    <dbReference type="NCBI Taxonomy" id="4217"/>
    <lineage>
        <taxon>Eukaryota</taxon>
        <taxon>Viridiplantae</taxon>
        <taxon>Streptophyta</taxon>
        <taxon>Embryophyta</taxon>
        <taxon>Tracheophyta</taxon>
        <taxon>Spermatophyta</taxon>
        <taxon>Magnoliopsida</taxon>
        <taxon>eudicotyledons</taxon>
        <taxon>Gunneridae</taxon>
        <taxon>Pentapetalae</taxon>
        <taxon>asterids</taxon>
        <taxon>campanulids</taxon>
        <taxon>Asterales</taxon>
        <taxon>Asteraceae</taxon>
        <taxon>Carduoideae</taxon>
        <taxon>Cardueae</taxon>
        <taxon>Arctiinae</taxon>
        <taxon>Arctium</taxon>
    </lineage>
</organism>
<protein>
    <submittedName>
        <fullName evidence="1">Uncharacterized protein</fullName>
    </submittedName>
</protein>
<evidence type="ECO:0000313" key="1">
    <source>
        <dbReference type="EMBL" id="KAI3757769.1"/>
    </source>
</evidence>
<name>A0ACB9EFR6_ARCLA</name>
<keyword evidence="2" id="KW-1185">Reference proteome</keyword>
<reference evidence="1 2" key="2">
    <citation type="journal article" date="2022" name="Mol. Ecol. Resour.">
        <title>The genomes of chicory, endive, great burdock and yacon provide insights into Asteraceae paleo-polyploidization history and plant inulin production.</title>
        <authorList>
            <person name="Fan W."/>
            <person name="Wang S."/>
            <person name="Wang H."/>
            <person name="Wang A."/>
            <person name="Jiang F."/>
            <person name="Liu H."/>
            <person name="Zhao H."/>
            <person name="Xu D."/>
            <person name="Zhang Y."/>
        </authorList>
    </citation>
    <scope>NUCLEOTIDE SEQUENCE [LARGE SCALE GENOMIC DNA]</scope>
    <source>
        <strain evidence="2">cv. Niubang</strain>
    </source>
</reference>
<gene>
    <name evidence="1" type="ORF">L6452_05312</name>
</gene>
<dbReference type="Proteomes" id="UP001055879">
    <property type="component" value="Linkage Group LG02"/>
</dbReference>
<dbReference type="EMBL" id="CM042048">
    <property type="protein sequence ID" value="KAI3757769.1"/>
    <property type="molecule type" value="Genomic_DNA"/>
</dbReference>
<sequence>MGRVQQYLGVCSPSSVEGEKPSKGGINTPLFIFPASNRMNRQPKRMEPTDRPGGGGSLWYGKRHPEDDPLKLKPLLKVVNDLGLSPKEIEEAARLQKILDKDKRLSLKVVEEETARTATRDPI</sequence>